<comment type="caution">
    <text evidence="4">The sequence shown here is derived from an EMBL/GenBank/DDBJ whole genome shotgun (WGS) entry which is preliminary data.</text>
</comment>
<keyword evidence="2 3" id="KW-0732">Signal</keyword>
<dbReference type="PANTHER" id="PTHR23208:SF36">
    <property type="entry name" value="LYSOZYME-RELATED"/>
    <property type="match status" value="1"/>
</dbReference>
<dbReference type="PROSITE" id="PS51904">
    <property type="entry name" value="GLYCOSYL_HYDROL_F25_2"/>
    <property type="match status" value="1"/>
</dbReference>
<dbReference type="AlphaFoldDB" id="A0A9N9BIN3"/>
<dbReference type="PANTHER" id="PTHR23208">
    <property type="entry name" value="LYSOZYME PROTEIN"/>
    <property type="match status" value="1"/>
</dbReference>
<dbReference type="GO" id="GO:0007165">
    <property type="term" value="P:signal transduction"/>
    <property type="evidence" value="ECO:0007669"/>
    <property type="project" value="TreeGrafter"/>
</dbReference>
<evidence type="ECO:0000313" key="4">
    <source>
        <dbReference type="EMBL" id="CAG8569334.1"/>
    </source>
</evidence>
<dbReference type="SUPFAM" id="SSF51445">
    <property type="entry name" value="(Trans)glycosidases"/>
    <property type="match status" value="1"/>
</dbReference>
<dbReference type="InterPro" id="IPR002053">
    <property type="entry name" value="Glyco_hydro_25"/>
</dbReference>
<protein>
    <submittedName>
        <fullName evidence="4">6075_t:CDS:1</fullName>
    </submittedName>
</protein>
<accession>A0A9N9BIN3</accession>
<dbReference type="GO" id="GO:0016998">
    <property type="term" value="P:cell wall macromolecule catabolic process"/>
    <property type="evidence" value="ECO:0007669"/>
    <property type="project" value="InterPro"/>
</dbReference>
<evidence type="ECO:0000256" key="1">
    <source>
        <dbReference type="ARBA" id="ARBA00010646"/>
    </source>
</evidence>
<dbReference type="GO" id="GO:0003796">
    <property type="term" value="F:lysozyme activity"/>
    <property type="evidence" value="ECO:0007669"/>
    <property type="project" value="InterPro"/>
</dbReference>
<dbReference type="Gene3D" id="3.20.20.80">
    <property type="entry name" value="Glycosidases"/>
    <property type="match status" value="1"/>
</dbReference>
<sequence length="228" mass="26106">MKLLLSALIILIMVFSTINKAFSSFAVDIYPYTTFVTVEAFNCTKFLGFERVIIRGYFEDYDRKHGGSIDSNLLKNYKHAKKGGYTYIDVYMSPCTGRSTCKTPSQQVNELVQFISTHKLIIQTIWLSIDINPDSHNWDLGPIENRKILKEFLTAWKSTGSKFGIYTSQSQWEMITGDINWVLDSSIPLWYAIYDSHRILDDYQIFGGWTQGTGKQYAGDSKFCGGSW</sequence>
<dbReference type="InterPro" id="IPR017853">
    <property type="entry name" value="GH"/>
</dbReference>
<evidence type="ECO:0000256" key="3">
    <source>
        <dbReference type="SAM" id="SignalP"/>
    </source>
</evidence>
<evidence type="ECO:0000313" key="5">
    <source>
        <dbReference type="Proteomes" id="UP000789759"/>
    </source>
</evidence>
<dbReference type="EMBL" id="CAJVQA010003204">
    <property type="protein sequence ID" value="CAG8569334.1"/>
    <property type="molecule type" value="Genomic_DNA"/>
</dbReference>
<dbReference type="Proteomes" id="UP000789759">
    <property type="component" value="Unassembled WGS sequence"/>
</dbReference>
<dbReference type="OrthoDB" id="2251794at2759"/>
<gene>
    <name evidence="4" type="ORF">CPELLU_LOCUS5577</name>
</gene>
<dbReference type="InterPro" id="IPR051595">
    <property type="entry name" value="GH25_Enzymes"/>
</dbReference>
<feature type="chain" id="PRO_5040141914" evidence="3">
    <location>
        <begin position="24"/>
        <end position="228"/>
    </location>
</feature>
<keyword evidence="5" id="KW-1185">Reference proteome</keyword>
<evidence type="ECO:0000256" key="2">
    <source>
        <dbReference type="ARBA" id="ARBA00022729"/>
    </source>
</evidence>
<name>A0A9N9BIN3_9GLOM</name>
<feature type="signal peptide" evidence="3">
    <location>
        <begin position="1"/>
        <end position="23"/>
    </location>
</feature>
<reference evidence="4" key="1">
    <citation type="submission" date="2021-06" db="EMBL/GenBank/DDBJ databases">
        <authorList>
            <person name="Kallberg Y."/>
            <person name="Tangrot J."/>
            <person name="Rosling A."/>
        </authorList>
    </citation>
    <scope>NUCLEOTIDE SEQUENCE</scope>
    <source>
        <strain evidence="4">FL966</strain>
    </source>
</reference>
<dbReference type="GO" id="GO:0009253">
    <property type="term" value="P:peptidoglycan catabolic process"/>
    <property type="evidence" value="ECO:0007669"/>
    <property type="project" value="InterPro"/>
</dbReference>
<comment type="similarity">
    <text evidence="1">Belongs to the glycosyl hydrolase 25 family.</text>
</comment>
<proteinExistence type="inferred from homology"/>
<organism evidence="4 5">
    <name type="scientific">Cetraspora pellucida</name>
    <dbReference type="NCBI Taxonomy" id="1433469"/>
    <lineage>
        <taxon>Eukaryota</taxon>
        <taxon>Fungi</taxon>
        <taxon>Fungi incertae sedis</taxon>
        <taxon>Mucoromycota</taxon>
        <taxon>Glomeromycotina</taxon>
        <taxon>Glomeromycetes</taxon>
        <taxon>Diversisporales</taxon>
        <taxon>Gigasporaceae</taxon>
        <taxon>Cetraspora</taxon>
    </lineage>
</organism>